<reference evidence="3 4" key="2">
    <citation type="submission" date="2020-03" db="EMBL/GenBank/DDBJ databases">
        <authorList>
            <person name="Ichikawa N."/>
            <person name="Kimura A."/>
            <person name="Kitahashi Y."/>
            <person name="Uohara A."/>
        </authorList>
    </citation>
    <scope>NUCLEOTIDE SEQUENCE [LARGE SCALE GENOMIC DNA]</scope>
    <source>
        <strain evidence="3 4">NBRC 105367</strain>
    </source>
</reference>
<dbReference type="KEGG" id="psuu:Psuf_038980"/>
<protein>
    <submittedName>
        <fullName evidence="3">Uncharacterized protein</fullName>
    </submittedName>
</protein>
<keyword evidence="2" id="KW-1133">Transmembrane helix</keyword>
<evidence type="ECO:0000313" key="4">
    <source>
        <dbReference type="Proteomes" id="UP000503011"/>
    </source>
</evidence>
<dbReference type="Proteomes" id="UP000503011">
    <property type="component" value="Chromosome"/>
</dbReference>
<dbReference type="PROSITE" id="PS51318">
    <property type="entry name" value="TAT"/>
    <property type="match status" value="1"/>
</dbReference>
<dbReference type="AlphaFoldDB" id="A0A6F8YKD4"/>
<keyword evidence="2" id="KW-0812">Transmembrane</keyword>
<evidence type="ECO:0000313" key="3">
    <source>
        <dbReference type="EMBL" id="BCB86585.1"/>
    </source>
</evidence>
<feature type="transmembrane region" description="Helical" evidence="2">
    <location>
        <begin position="29"/>
        <end position="50"/>
    </location>
</feature>
<reference evidence="3 4" key="1">
    <citation type="submission" date="2020-03" db="EMBL/GenBank/DDBJ databases">
        <title>Whole genome shotgun sequence of Phytohabitans suffuscus NBRC 105367.</title>
        <authorList>
            <person name="Komaki H."/>
            <person name="Tamura T."/>
        </authorList>
    </citation>
    <scope>NUCLEOTIDE SEQUENCE [LARGE SCALE GENOMIC DNA]</scope>
    <source>
        <strain evidence="3 4">NBRC 105367</strain>
    </source>
</reference>
<sequence length="315" mass="33213">MTDPPQPPAEPSWTDMASPPPPPKRRRGLLAGVAVAVLVVAALGVGSGLVEADSDEPAAVPATASPSSNCSAYSVDASTGAVVCKAPGAADVINQAPPSPKPSSASPLRAPVILECSLGDDLLATSSLEVPTDAKSRPDFTDVWQVKPKKYSCDAGLVVPETPLEKTAHATSKYDNLDIGTLYTICAEVDPTDPYAEAGFKASPEQIPEINAALTLCPNHPLAGKWRQSVQRGKADADLEAQGRIFGAGTFLVGKEIKAGTYVTSDLDGCYWERQSRNGGIIDNNFITAARRVQVTIRSTDYAFHSERCGEWRPV</sequence>
<dbReference type="EMBL" id="AP022871">
    <property type="protein sequence ID" value="BCB86585.1"/>
    <property type="molecule type" value="Genomic_DNA"/>
</dbReference>
<organism evidence="3 4">
    <name type="scientific">Phytohabitans suffuscus</name>
    <dbReference type="NCBI Taxonomy" id="624315"/>
    <lineage>
        <taxon>Bacteria</taxon>
        <taxon>Bacillati</taxon>
        <taxon>Actinomycetota</taxon>
        <taxon>Actinomycetes</taxon>
        <taxon>Micromonosporales</taxon>
        <taxon>Micromonosporaceae</taxon>
    </lineage>
</organism>
<evidence type="ECO:0000256" key="1">
    <source>
        <dbReference type="SAM" id="MobiDB-lite"/>
    </source>
</evidence>
<gene>
    <name evidence="3" type="ORF">Psuf_038980</name>
</gene>
<feature type="compositionally biased region" description="Pro residues" evidence="1">
    <location>
        <begin position="1"/>
        <end position="10"/>
    </location>
</feature>
<name>A0A6F8YKD4_9ACTN</name>
<dbReference type="InterPro" id="IPR006311">
    <property type="entry name" value="TAT_signal"/>
</dbReference>
<accession>A0A6F8YKD4</accession>
<feature type="region of interest" description="Disordered" evidence="1">
    <location>
        <begin position="1"/>
        <end position="27"/>
    </location>
</feature>
<keyword evidence="2" id="KW-0472">Membrane</keyword>
<keyword evidence="4" id="KW-1185">Reference proteome</keyword>
<evidence type="ECO:0000256" key="2">
    <source>
        <dbReference type="SAM" id="Phobius"/>
    </source>
</evidence>
<proteinExistence type="predicted"/>